<protein>
    <submittedName>
        <fullName evidence="1">Uncharacterized protein</fullName>
    </submittedName>
</protein>
<reference evidence="1 2" key="1">
    <citation type="submission" date="2021-03" db="EMBL/GenBank/DDBJ databases">
        <title>Genomic Encyclopedia of Type Strains, Phase IV (KMG-IV): sequencing the most valuable type-strain genomes for metagenomic binning, comparative biology and taxonomic classification.</title>
        <authorList>
            <person name="Goeker M."/>
        </authorList>
    </citation>
    <scope>NUCLEOTIDE SEQUENCE [LARGE SCALE GENOMIC DNA]</scope>
    <source>
        <strain evidence="1 2">DSM 24738</strain>
    </source>
</reference>
<dbReference type="EMBL" id="JAGGKT010000012">
    <property type="protein sequence ID" value="MBP1933594.1"/>
    <property type="molecule type" value="Genomic_DNA"/>
</dbReference>
<dbReference type="Proteomes" id="UP001519343">
    <property type="component" value="Unassembled WGS sequence"/>
</dbReference>
<sequence length="51" mass="5966">MDIIAPDLPWQQAKEELWKDCGFMGQPGTKEKEQNIYRAIMEEGIEIKERA</sequence>
<gene>
    <name evidence="1" type="ORF">J2Z37_003607</name>
</gene>
<keyword evidence="2" id="KW-1185">Reference proteome</keyword>
<organism evidence="1 2">
    <name type="scientific">Ammoniphilus resinae</name>
    <dbReference type="NCBI Taxonomy" id="861532"/>
    <lineage>
        <taxon>Bacteria</taxon>
        <taxon>Bacillati</taxon>
        <taxon>Bacillota</taxon>
        <taxon>Bacilli</taxon>
        <taxon>Bacillales</taxon>
        <taxon>Paenibacillaceae</taxon>
        <taxon>Aneurinibacillus group</taxon>
        <taxon>Ammoniphilus</taxon>
    </lineage>
</organism>
<name>A0ABS4GTM1_9BACL</name>
<proteinExistence type="predicted"/>
<comment type="caution">
    <text evidence="1">The sequence shown here is derived from an EMBL/GenBank/DDBJ whole genome shotgun (WGS) entry which is preliminary data.</text>
</comment>
<evidence type="ECO:0000313" key="1">
    <source>
        <dbReference type="EMBL" id="MBP1933594.1"/>
    </source>
</evidence>
<dbReference type="RefSeq" id="WP_209811610.1">
    <property type="nucleotide sequence ID" value="NZ_JAGGKT010000012.1"/>
</dbReference>
<accession>A0ABS4GTM1</accession>
<evidence type="ECO:0000313" key="2">
    <source>
        <dbReference type="Proteomes" id="UP001519343"/>
    </source>
</evidence>